<reference evidence="1" key="1">
    <citation type="journal article" date="2014" name="Int. J. Syst. Evol. Microbiol.">
        <title>Complete genome sequence of Corynebacterium casei LMG S-19264T (=DSM 44701T), isolated from a smear-ripened cheese.</title>
        <authorList>
            <consortium name="US DOE Joint Genome Institute (JGI-PGF)"/>
            <person name="Walter F."/>
            <person name="Albersmeier A."/>
            <person name="Kalinowski J."/>
            <person name="Ruckert C."/>
        </authorList>
    </citation>
    <scope>NUCLEOTIDE SEQUENCE</scope>
    <source>
        <strain evidence="1">KCTC 42731</strain>
    </source>
</reference>
<dbReference type="EMBL" id="BNCK01000001">
    <property type="protein sequence ID" value="GHF80362.1"/>
    <property type="molecule type" value="Genomic_DNA"/>
</dbReference>
<dbReference type="Gene3D" id="3.40.50.10320">
    <property type="entry name" value="LmbE-like"/>
    <property type="match status" value="1"/>
</dbReference>
<name>A0A919BBA5_9GAMM</name>
<dbReference type="AlphaFoldDB" id="A0A919BBA5"/>
<dbReference type="RefSeq" id="WP_229854489.1">
    <property type="nucleotide sequence ID" value="NZ_BNCK01000001.1"/>
</dbReference>
<dbReference type="SUPFAM" id="SSF102588">
    <property type="entry name" value="LmbE-like"/>
    <property type="match status" value="1"/>
</dbReference>
<gene>
    <name evidence="1" type="ORF">GCM10017161_04540</name>
</gene>
<reference evidence="1" key="2">
    <citation type="submission" date="2020-09" db="EMBL/GenBank/DDBJ databases">
        <authorList>
            <person name="Sun Q."/>
            <person name="Kim S."/>
        </authorList>
    </citation>
    <scope>NUCLEOTIDE SEQUENCE</scope>
    <source>
        <strain evidence="1">KCTC 42731</strain>
    </source>
</reference>
<organism evidence="1 2">
    <name type="scientific">Thalassotalea marina</name>
    <dbReference type="NCBI Taxonomy" id="1673741"/>
    <lineage>
        <taxon>Bacteria</taxon>
        <taxon>Pseudomonadati</taxon>
        <taxon>Pseudomonadota</taxon>
        <taxon>Gammaproteobacteria</taxon>
        <taxon>Alteromonadales</taxon>
        <taxon>Colwelliaceae</taxon>
        <taxon>Thalassotalea</taxon>
    </lineage>
</organism>
<dbReference type="PANTHER" id="PTHR12993">
    <property type="entry name" value="N-ACETYLGLUCOSAMINYL-PHOSPHATIDYLINOSITOL DE-N-ACETYLASE-RELATED"/>
    <property type="match status" value="1"/>
</dbReference>
<dbReference type="Pfam" id="PF02585">
    <property type="entry name" value="PIG-L"/>
    <property type="match status" value="1"/>
</dbReference>
<evidence type="ECO:0000313" key="1">
    <source>
        <dbReference type="EMBL" id="GHF80362.1"/>
    </source>
</evidence>
<dbReference type="PANTHER" id="PTHR12993:SF11">
    <property type="entry name" value="N-ACETYLGLUCOSAMINYL-PHOSPHATIDYLINOSITOL DE-N-ACETYLASE"/>
    <property type="match status" value="1"/>
</dbReference>
<sequence length="221" mass="24519">MKTVLVVAAHSDDEVLGCGATIAKHVTEGDQVHLLVLTNGVSAREGANDTDIASRELALSNAAKTLGIHKVVQCDFPDNQLDSVALLDIVQCIENKTQGLSPDIIYTHNASDLNIDHQLTCRAVQTAFRPQPDCSVKTILTFEVLSSTEWQFTEQKFSANWFVDVSDFIEQKITAMQCYQYELRAFPHPRSVEGIKILANYHGMRIGVSYAEAFQVLRHLT</sequence>
<evidence type="ECO:0000313" key="2">
    <source>
        <dbReference type="Proteomes" id="UP000623842"/>
    </source>
</evidence>
<dbReference type="Proteomes" id="UP000623842">
    <property type="component" value="Unassembled WGS sequence"/>
</dbReference>
<accession>A0A919BBA5</accession>
<protein>
    <submittedName>
        <fullName evidence="1">PIG-L domain-containing protein</fullName>
    </submittedName>
</protein>
<dbReference type="InterPro" id="IPR003737">
    <property type="entry name" value="GlcNAc_PI_deacetylase-related"/>
</dbReference>
<dbReference type="GO" id="GO:0016811">
    <property type="term" value="F:hydrolase activity, acting on carbon-nitrogen (but not peptide) bonds, in linear amides"/>
    <property type="evidence" value="ECO:0007669"/>
    <property type="project" value="TreeGrafter"/>
</dbReference>
<keyword evidence="2" id="KW-1185">Reference proteome</keyword>
<dbReference type="InterPro" id="IPR024078">
    <property type="entry name" value="LmbE-like_dom_sf"/>
</dbReference>
<proteinExistence type="predicted"/>
<comment type="caution">
    <text evidence="1">The sequence shown here is derived from an EMBL/GenBank/DDBJ whole genome shotgun (WGS) entry which is preliminary data.</text>
</comment>